<dbReference type="eggNOG" id="KOG1994">
    <property type="taxonomic scope" value="Eukaryota"/>
</dbReference>
<dbReference type="Pfam" id="PF13821">
    <property type="entry name" value="DUF4187"/>
    <property type="match status" value="1"/>
</dbReference>
<dbReference type="DIP" id="DIP-24853N"/>
<dbReference type="OMA" id="DYMNMVI"/>
<dbReference type="UCSC" id="T04H1.5">
    <property type="organism name" value="c. elegans"/>
</dbReference>
<keyword evidence="12" id="KW-1267">Proteomics identification</keyword>
<sequence>MSDDEDDYMSAEILQGVSEQPVGIAKSRAHKRELQINSRFEESRDTFKPKRPTSHAEREKERRDEALAKPISHESKGFALMAKMGFKPGMTLGKQREDEIRITEPIGVDIKANRKGLGHEVEAVQERNERVEAVMQKMKEQAAKHEELIDDYSKRRKLDANSKQLVKDIRSCRKVCEELDHRIGKKVPSVSWFWRSYKVAQEETTSYHKKVEKEDEEYKYSNGLAAPEDPNYDFTMSTEILEEALSTINNYLRDGHFYCIWCGANFSSPEDMIEHCPGSTRRAHHGEDE</sequence>
<dbReference type="WormBase" id="T04H1.5">
    <property type="protein sequence ID" value="CE13175"/>
    <property type="gene ID" value="WBGene00011451"/>
</dbReference>
<dbReference type="FunCoup" id="Q22178">
    <property type="interactions" value="1340"/>
</dbReference>
<dbReference type="Bgee" id="WBGene00011451">
    <property type="expression patterns" value="Expressed in germ line (C elegans) and 4 other cell types or tissues"/>
</dbReference>
<evidence type="ECO:0000313" key="10">
    <source>
        <dbReference type="Proteomes" id="UP000001940"/>
    </source>
</evidence>
<evidence type="ECO:0007829" key="12">
    <source>
        <dbReference type="PeptideAtlas" id="Q22178"/>
    </source>
</evidence>
<dbReference type="InParanoid" id="Q22178"/>
<dbReference type="PANTHER" id="PTHR21032:SF0">
    <property type="entry name" value="G PATCH DOMAIN-CONTAINING PROTEIN 11"/>
    <property type="match status" value="1"/>
</dbReference>
<dbReference type="Proteomes" id="UP000001940">
    <property type="component" value="Chromosome V"/>
</dbReference>
<dbReference type="PhylomeDB" id="Q22178"/>
<accession>Q22178</accession>
<reference evidence="9 10" key="1">
    <citation type="journal article" date="1998" name="Science">
        <title>Genome sequence of the nematode C. elegans: a platform for investigating biology.</title>
        <authorList>
            <consortium name="The C. elegans sequencing consortium"/>
            <person name="Sulson J.E."/>
            <person name="Waterston R."/>
        </authorList>
    </citation>
    <scope>NUCLEOTIDE SEQUENCE [LARGE SCALE GENOMIC DNA]</scope>
    <source>
        <strain evidence="9 10">Bristol N2</strain>
    </source>
</reference>
<feature type="region of interest" description="Disordered" evidence="6">
    <location>
        <begin position="35"/>
        <end position="69"/>
    </location>
</feature>
<dbReference type="SMART" id="SM00443">
    <property type="entry name" value="G_patch"/>
    <property type="match status" value="1"/>
</dbReference>
<dbReference type="SMART" id="SM01173">
    <property type="entry name" value="DUF4187"/>
    <property type="match status" value="1"/>
</dbReference>
<keyword evidence="4" id="KW-0479">Metal-binding</keyword>
<proteinExistence type="evidence at protein level"/>
<keyword evidence="4" id="KW-0863">Zinc-finger</keyword>
<evidence type="ECO:0000313" key="11">
    <source>
        <dbReference type="WormBase" id="T04H1.5"/>
    </source>
</evidence>
<feature type="compositionally biased region" description="Basic and acidic residues" evidence="6">
    <location>
        <begin position="39"/>
        <end position="69"/>
    </location>
</feature>
<dbReference type="OrthoDB" id="786951at2759"/>
<dbReference type="STRING" id="6239.T04H1.5.1"/>
<feature type="domain" description="C2H2-type" evidence="7">
    <location>
        <begin position="257"/>
        <end position="289"/>
    </location>
</feature>
<keyword evidence="4" id="KW-0862">Zinc</keyword>
<dbReference type="PANTHER" id="PTHR21032">
    <property type="entry name" value="G PATCH DOMAIN-CONTAINING PROTEIN 11"/>
    <property type="match status" value="1"/>
</dbReference>
<feature type="coiled-coil region" evidence="5">
    <location>
        <begin position="121"/>
        <end position="155"/>
    </location>
</feature>
<dbReference type="InterPro" id="IPR013087">
    <property type="entry name" value="Znf_C2H2_type"/>
</dbReference>
<dbReference type="PIR" id="T24475">
    <property type="entry name" value="T24475"/>
</dbReference>
<evidence type="ECO:0000256" key="2">
    <source>
        <dbReference type="ARBA" id="ARBA00021978"/>
    </source>
</evidence>
<dbReference type="PeptideAtlas" id="Q22178"/>
<organism evidence="9 10">
    <name type="scientific">Caenorhabditis elegans</name>
    <dbReference type="NCBI Taxonomy" id="6239"/>
    <lineage>
        <taxon>Eukaryota</taxon>
        <taxon>Metazoa</taxon>
        <taxon>Ecdysozoa</taxon>
        <taxon>Nematoda</taxon>
        <taxon>Chromadorea</taxon>
        <taxon>Rhabditida</taxon>
        <taxon>Rhabditina</taxon>
        <taxon>Rhabditomorpha</taxon>
        <taxon>Rhabditoidea</taxon>
        <taxon>Rhabditidae</taxon>
        <taxon>Peloderinae</taxon>
        <taxon>Caenorhabditis</taxon>
    </lineage>
</organism>
<evidence type="ECO:0000256" key="1">
    <source>
        <dbReference type="ARBA" id="ARBA00007140"/>
    </source>
</evidence>
<evidence type="ECO:0000256" key="4">
    <source>
        <dbReference type="PROSITE-ProRule" id="PRU00042"/>
    </source>
</evidence>
<dbReference type="CTD" id="179679"/>
<dbReference type="PROSITE" id="PS50174">
    <property type="entry name" value="G_PATCH"/>
    <property type="match status" value="1"/>
</dbReference>
<dbReference type="KEGG" id="cel:CELE_T04H1.5"/>
<evidence type="ECO:0000313" key="9">
    <source>
        <dbReference type="EMBL" id="CAB01582.1"/>
    </source>
</evidence>
<dbReference type="GO" id="GO:0008270">
    <property type="term" value="F:zinc ion binding"/>
    <property type="evidence" value="ECO:0007669"/>
    <property type="project" value="UniProtKB-KW"/>
</dbReference>
<dbReference type="InterPro" id="IPR000467">
    <property type="entry name" value="G_patch_dom"/>
</dbReference>
<gene>
    <name evidence="9" type="ORF">CELE_T04H1.5</name>
    <name evidence="9 11" type="ORF">T04H1.5</name>
</gene>
<evidence type="ECO:0000256" key="6">
    <source>
        <dbReference type="SAM" id="MobiDB-lite"/>
    </source>
</evidence>
<comment type="similarity">
    <text evidence="1">Belongs to the GPATCH11 family.</text>
</comment>
<dbReference type="InterPro" id="IPR039249">
    <property type="entry name" value="GPATCH11"/>
</dbReference>
<dbReference type="AlphaFoldDB" id="Q22178"/>
<protein>
    <recommendedName>
        <fullName evidence="2">G patch domain-containing protein 11</fullName>
    </recommendedName>
    <alternativeName>
        <fullName evidence="3">Coiled-coil domain-containing protein 75</fullName>
    </alternativeName>
</protein>
<evidence type="ECO:0000259" key="7">
    <source>
        <dbReference type="PROSITE" id="PS50157"/>
    </source>
</evidence>
<dbReference type="InterPro" id="IPR025239">
    <property type="entry name" value="DUF4187"/>
</dbReference>
<dbReference type="AGR" id="WB:WBGene00011451"/>
<dbReference type="GO" id="GO:0000776">
    <property type="term" value="C:kinetochore"/>
    <property type="evidence" value="ECO:0000318"/>
    <property type="project" value="GO_Central"/>
</dbReference>
<dbReference type="GO" id="GO:0003676">
    <property type="term" value="F:nucleic acid binding"/>
    <property type="evidence" value="ECO:0007669"/>
    <property type="project" value="InterPro"/>
</dbReference>
<dbReference type="Pfam" id="PF01585">
    <property type="entry name" value="G-patch"/>
    <property type="match status" value="1"/>
</dbReference>
<dbReference type="GeneID" id="179679"/>
<keyword evidence="5" id="KW-0175">Coiled coil</keyword>
<name>Q22178_CAEEL</name>
<keyword evidence="10" id="KW-1185">Reference proteome</keyword>
<evidence type="ECO:0000256" key="5">
    <source>
        <dbReference type="SAM" id="Coils"/>
    </source>
</evidence>
<dbReference type="PROSITE" id="PS50157">
    <property type="entry name" value="ZINC_FINGER_C2H2_2"/>
    <property type="match status" value="1"/>
</dbReference>
<feature type="domain" description="G-patch" evidence="8">
    <location>
        <begin position="73"/>
        <end position="122"/>
    </location>
</feature>
<dbReference type="EMBL" id="BX284605">
    <property type="protein sequence ID" value="CAB01582.1"/>
    <property type="molecule type" value="Genomic_DNA"/>
</dbReference>
<dbReference type="RefSeq" id="NP_506071.1">
    <property type="nucleotide sequence ID" value="NM_073670.4"/>
</dbReference>
<dbReference type="HOGENOM" id="CLU_046724_3_1_1"/>
<evidence type="ECO:0000256" key="3">
    <source>
        <dbReference type="ARBA" id="ARBA00030688"/>
    </source>
</evidence>
<dbReference type="PaxDb" id="6239-T04H1.5"/>
<evidence type="ECO:0000259" key="8">
    <source>
        <dbReference type="PROSITE" id="PS50174"/>
    </source>
</evidence>